<dbReference type="PIRSF" id="PIRSF006431">
    <property type="entry name" value="Pept_S33"/>
    <property type="match status" value="1"/>
</dbReference>
<feature type="active site" description="Proton donor" evidence="12">
    <location>
        <position position="295"/>
    </location>
</feature>
<evidence type="ECO:0000256" key="10">
    <source>
        <dbReference type="ARBA" id="ARBA00029605"/>
    </source>
</evidence>
<dbReference type="NCBIfam" id="TIGR01249">
    <property type="entry name" value="pro_imino_pep_1"/>
    <property type="match status" value="1"/>
</dbReference>
<dbReference type="Pfam" id="PF00561">
    <property type="entry name" value="Abhydrolase_1"/>
    <property type="match status" value="1"/>
</dbReference>
<evidence type="ECO:0000313" key="16">
    <source>
        <dbReference type="Proteomes" id="UP000700706"/>
    </source>
</evidence>
<dbReference type="PANTHER" id="PTHR43722:SF1">
    <property type="entry name" value="PROLINE IMINOPEPTIDASE"/>
    <property type="match status" value="1"/>
</dbReference>
<feature type="active site" evidence="12">
    <location>
        <position position="267"/>
    </location>
</feature>
<evidence type="ECO:0000256" key="1">
    <source>
        <dbReference type="ARBA" id="ARBA00001585"/>
    </source>
</evidence>
<evidence type="ECO:0000256" key="5">
    <source>
        <dbReference type="ARBA" id="ARBA00021843"/>
    </source>
</evidence>
<evidence type="ECO:0000256" key="8">
    <source>
        <dbReference type="ARBA" id="ARBA00022670"/>
    </source>
</evidence>
<reference evidence="15" key="1">
    <citation type="submission" date="2020-06" db="EMBL/GenBank/DDBJ databases">
        <title>Stable isotope informed genome-resolved metagenomics uncovers potential trophic interactions in rhizosphere soil.</title>
        <authorList>
            <person name="Starr E.P."/>
            <person name="Shi S."/>
            <person name="Blazewicz S.J."/>
            <person name="Koch B.J."/>
            <person name="Probst A.J."/>
            <person name="Hungate B.A."/>
            <person name="Pett-Ridge J."/>
            <person name="Firestone M.K."/>
            <person name="Banfield J.F."/>
        </authorList>
    </citation>
    <scope>NUCLEOTIDE SEQUENCE</scope>
    <source>
        <strain evidence="15">YM_69_17</strain>
    </source>
</reference>
<feature type="domain" description="AB hydrolase-1" evidence="14">
    <location>
        <begin position="39"/>
        <end position="297"/>
    </location>
</feature>
<proteinExistence type="inferred from homology"/>
<dbReference type="InterPro" id="IPR000073">
    <property type="entry name" value="AB_hydrolase_1"/>
</dbReference>
<evidence type="ECO:0000256" key="2">
    <source>
        <dbReference type="ARBA" id="ARBA00004496"/>
    </source>
</evidence>
<dbReference type="PRINTS" id="PR00793">
    <property type="entry name" value="PROAMNOPTASE"/>
</dbReference>
<evidence type="ECO:0000256" key="13">
    <source>
        <dbReference type="RuleBase" id="RU003421"/>
    </source>
</evidence>
<dbReference type="Proteomes" id="UP000700706">
    <property type="component" value="Unassembled WGS sequence"/>
</dbReference>
<organism evidence="15 16">
    <name type="scientific">Inquilinus limosus</name>
    <dbReference type="NCBI Taxonomy" id="171674"/>
    <lineage>
        <taxon>Bacteria</taxon>
        <taxon>Pseudomonadati</taxon>
        <taxon>Pseudomonadota</taxon>
        <taxon>Alphaproteobacteria</taxon>
        <taxon>Rhodospirillales</taxon>
        <taxon>Rhodospirillaceae</taxon>
        <taxon>Inquilinus</taxon>
    </lineage>
</organism>
<dbReference type="InterPro" id="IPR002410">
    <property type="entry name" value="Peptidase_S33"/>
</dbReference>
<keyword evidence="6 11" id="KW-0031">Aminopeptidase</keyword>
<accession>A0A952FI56</accession>
<evidence type="ECO:0000256" key="3">
    <source>
        <dbReference type="ARBA" id="ARBA00010088"/>
    </source>
</evidence>
<dbReference type="EC" id="3.4.11.5" evidence="4 11"/>
<keyword evidence="7 11" id="KW-0963">Cytoplasm</keyword>
<dbReference type="SUPFAM" id="SSF53474">
    <property type="entry name" value="alpha/beta-Hydrolases"/>
    <property type="match status" value="1"/>
</dbReference>
<feature type="active site" description="Nucleophile" evidence="12">
    <location>
        <position position="113"/>
    </location>
</feature>
<dbReference type="PANTHER" id="PTHR43722">
    <property type="entry name" value="PROLINE IMINOPEPTIDASE"/>
    <property type="match status" value="1"/>
</dbReference>
<dbReference type="EMBL" id="JAEKLZ010000027">
    <property type="protein sequence ID" value="MBW8723670.1"/>
    <property type="molecule type" value="Genomic_DNA"/>
</dbReference>
<comment type="similarity">
    <text evidence="3 11 13">Belongs to the peptidase S33 family.</text>
</comment>
<dbReference type="GO" id="GO:0006508">
    <property type="term" value="P:proteolysis"/>
    <property type="evidence" value="ECO:0007669"/>
    <property type="project" value="UniProtKB-KW"/>
</dbReference>
<dbReference type="Gene3D" id="3.40.50.1820">
    <property type="entry name" value="alpha/beta hydrolase"/>
    <property type="match status" value="1"/>
</dbReference>
<evidence type="ECO:0000313" key="15">
    <source>
        <dbReference type="EMBL" id="MBW8723670.1"/>
    </source>
</evidence>
<evidence type="ECO:0000256" key="9">
    <source>
        <dbReference type="ARBA" id="ARBA00022801"/>
    </source>
</evidence>
<name>A0A952FI56_9PROT</name>
<keyword evidence="9 11" id="KW-0378">Hydrolase</keyword>
<dbReference type="GO" id="GO:0005737">
    <property type="term" value="C:cytoplasm"/>
    <property type="evidence" value="ECO:0007669"/>
    <property type="project" value="UniProtKB-SubCell"/>
</dbReference>
<comment type="catalytic activity">
    <reaction evidence="1 11 13">
        <text>Release of N-terminal proline from a peptide.</text>
        <dbReference type="EC" id="3.4.11.5"/>
    </reaction>
</comment>
<evidence type="ECO:0000256" key="6">
    <source>
        <dbReference type="ARBA" id="ARBA00022438"/>
    </source>
</evidence>
<dbReference type="InterPro" id="IPR029058">
    <property type="entry name" value="AB_hydrolase_fold"/>
</dbReference>
<gene>
    <name evidence="15" type="primary">pip</name>
    <name evidence="15" type="ORF">JF625_00745</name>
</gene>
<dbReference type="GO" id="GO:0004177">
    <property type="term" value="F:aminopeptidase activity"/>
    <property type="evidence" value="ECO:0007669"/>
    <property type="project" value="UniProtKB-UniRule"/>
</dbReference>
<evidence type="ECO:0000256" key="7">
    <source>
        <dbReference type="ARBA" id="ARBA00022490"/>
    </source>
</evidence>
<dbReference type="InterPro" id="IPR005944">
    <property type="entry name" value="Pro_iminopeptidase"/>
</dbReference>
<keyword evidence="8 11" id="KW-0645">Protease</keyword>
<sequence length="324" mass="35317">MSDGGASQAGPAAVRSRRLKVDDLHELHVEESGDPHGLPVVVLHGGPGAGIRPSSTRSFDPAAFRIVAFDQRGAGRSTPHAGLEGNTTRALVADIERVREVLGIDRWLVAGGSWGSCLALAYGQAHPERCLGFRLHGIFLASRAEIEWWFQGCRAIFPDRWEEFAEFVPEAERGDLLAAYHKRLTGADPELRLAAAIRLRSFSAWTQTFLPDPEHVAGLTEPKAALAVARIFTHYCVNGAFLEPGQLLRGLDRIRHLPAEIVQGRYDVVTPMATAWALHRAWPEARFTIVDEANHAATDRAPALTRALRAATDRLRDALASAAA</sequence>
<evidence type="ECO:0000259" key="14">
    <source>
        <dbReference type="Pfam" id="PF00561"/>
    </source>
</evidence>
<comment type="caution">
    <text evidence="15">The sequence shown here is derived from an EMBL/GenBank/DDBJ whole genome shotgun (WGS) entry which is preliminary data.</text>
</comment>
<dbReference type="AlphaFoldDB" id="A0A952FI56"/>
<protein>
    <recommendedName>
        <fullName evidence="5 11">Proline iminopeptidase</fullName>
        <shortName evidence="11">PIP</shortName>
        <ecNumber evidence="4 11">3.4.11.5</ecNumber>
    </recommendedName>
    <alternativeName>
        <fullName evidence="10 11">Prolyl aminopeptidase</fullName>
    </alternativeName>
</protein>
<evidence type="ECO:0000256" key="4">
    <source>
        <dbReference type="ARBA" id="ARBA00012568"/>
    </source>
</evidence>
<comment type="subcellular location">
    <subcellularLocation>
        <location evidence="2 11">Cytoplasm</location>
    </subcellularLocation>
</comment>
<evidence type="ECO:0000256" key="12">
    <source>
        <dbReference type="PIRSR" id="PIRSR006431-1"/>
    </source>
</evidence>
<evidence type="ECO:0000256" key="11">
    <source>
        <dbReference type="PIRNR" id="PIRNR006431"/>
    </source>
</evidence>